<feature type="compositionally biased region" description="Basic and acidic residues" evidence="1">
    <location>
        <begin position="14"/>
        <end position="45"/>
    </location>
</feature>
<dbReference type="Proteomes" id="UP001140453">
    <property type="component" value="Unassembled WGS sequence"/>
</dbReference>
<dbReference type="GO" id="GO:0006396">
    <property type="term" value="P:RNA processing"/>
    <property type="evidence" value="ECO:0007669"/>
    <property type="project" value="InterPro"/>
</dbReference>
<dbReference type="EMBL" id="JAPEVB010000006">
    <property type="protein sequence ID" value="KAJ4386557.1"/>
    <property type="molecule type" value="Genomic_DNA"/>
</dbReference>
<evidence type="ECO:0000313" key="4">
    <source>
        <dbReference type="Proteomes" id="UP001140453"/>
    </source>
</evidence>
<name>A0A9W8YN69_9PEZI</name>
<dbReference type="InterPro" id="IPR019007">
    <property type="entry name" value="Wbp11/ELF5/Saf1_N"/>
</dbReference>
<feature type="domain" description="Wbp11/ELF5/Saf1 N-terminal" evidence="2">
    <location>
        <begin position="4"/>
        <end position="82"/>
    </location>
</feature>
<feature type="region of interest" description="Disordered" evidence="1">
    <location>
        <begin position="224"/>
        <end position="281"/>
    </location>
</feature>
<evidence type="ECO:0000256" key="1">
    <source>
        <dbReference type="SAM" id="MobiDB-lite"/>
    </source>
</evidence>
<dbReference type="Pfam" id="PF09429">
    <property type="entry name" value="Wbp11"/>
    <property type="match status" value="1"/>
</dbReference>
<protein>
    <recommendedName>
        <fullName evidence="2">Wbp11/ELF5/Saf1 N-terminal domain-containing protein</fullName>
    </recommendedName>
</protein>
<feature type="compositionally biased region" description="Basic and acidic residues" evidence="1">
    <location>
        <begin position="170"/>
        <end position="186"/>
    </location>
</feature>
<feature type="compositionally biased region" description="Acidic residues" evidence="1">
    <location>
        <begin position="118"/>
        <end position="129"/>
    </location>
</feature>
<proteinExistence type="predicted"/>
<evidence type="ECO:0000313" key="3">
    <source>
        <dbReference type="EMBL" id="KAJ4386557.1"/>
    </source>
</evidence>
<gene>
    <name evidence="3" type="ORF">N0V93_009455</name>
</gene>
<organism evidence="3 4">
    <name type="scientific">Gnomoniopsis smithogilvyi</name>
    <dbReference type="NCBI Taxonomy" id="1191159"/>
    <lineage>
        <taxon>Eukaryota</taxon>
        <taxon>Fungi</taxon>
        <taxon>Dikarya</taxon>
        <taxon>Ascomycota</taxon>
        <taxon>Pezizomycotina</taxon>
        <taxon>Sordariomycetes</taxon>
        <taxon>Sordariomycetidae</taxon>
        <taxon>Diaporthales</taxon>
        <taxon>Gnomoniaceae</taxon>
        <taxon>Gnomoniopsis</taxon>
    </lineage>
</organism>
<feature type="compositionally biased region" description="Polar residues" evidence="1">
    <location>
        <begin position="255"/>
        <end position="267"/>
    </location>
</feature>
<comment type="caution">
    <text evidence="3">The sequence shown here is derived from an EMBL/GenBank/DDBJ whole genome shotgun (WGS) entry which is preliminary data.</text>
</comment>
<feature type="region of interest" description="Disordered" evidence="1">
    <location>
        <begin position="1"/>
        <end position="45"/>
    </location>
</feature>
<feature type="region of interest" description="Disordered" evidence="1">
    <location>
        <begin position="81"/>
        <end position="194"/>
    </location>
</feature>
<dbReference type="OrthoDB" id="5597581at2759"/>
<evidence type="ECO:0000259" key="2">
    <source>
        <dbReference type="Pfam" id="PF09429"/>
    </source>
</evidence>
<dbReference type="AlphaFoldDB" id="A0A9W8YN69"/>
<sequence length="281" mass="31033">MAKEKKYNPVQAQRKADKAKEIKKGKADVAAKRNERLAKRNPDQIQRQIDDLKAITTGGGKLSSHEEQVLQGLEKELKAVQKARETLGDAAPQFRRGGPPRDGNDKGVLGKRRRDFQNDDDSSSDSDVPEDVKRIPMPRDTPPPIPKEILDKWWAKRRAKRAANANDMPLGRDRGIGGEGREDSHHTPAPVVEAKTVYEAKPMVRDLRKEAVAFVPTVVRTKLDKGQGKGGLIEPEEADKLEQEGYLKTAPASGAPSTEVDTSTNPSARPVTLEEVEDDED</sequence>
<accession>A0A9W8YN69</accession>
<keyword evidence="4" id="KW-1185">Reference proteome</keyword>
<reference evidence="3" key="1">
    <citation type="submission" date="2022-10" db="EMBL/GenBank/DDBJ databases">
        <title>Tapping the CABI collections for fungal endophytes: first genome assemblies for Collariella, Neodidymelliopsis, Ascochyta clinopodiicola, Didymella pomorum, Didymosphaeria variabile, Neocosmospora piperis and Neocucurbitaria cava.</title>
        <authorList>
            <person name="Hill R."/>
        </authorList>
    </citation>
    <scope>NUCLEOTIDE SEQUENCE</scope>
    <source>
        <strain evidence="3">IMI 355082</strain>
    </source>
</reference>